<sequence>MEVQLETIHSVNFCKCVVI</sequence>
<evidence type="ECO:0000313" key="1">
    <source>
        <dbReference type="EMBL" id="JAH12442.1"/>
    </source>
</evidence>
<reference evidence="1" key="1">
    <citation type="submission" date="2014-11" db="EMBL/GenBank/DDBJ databases">
        <authorList>
            <person name="Amaro Gonzalez C."/>
        </authorList>
    </citation>
    <scope>NUCLEOTIDE SEQUENCE</scope>
</reference>
<dbReference type="AlphaFoldDB" id="A0A0E9Q7D6"/>
<dbReference type="EMBL" id="GBXM01096135">
    <property type="protein sequence ID" value="JAH12442.1"/>
    <property type="molecule type" value="Transcribed_RNA"/>
</dbReference>
<proteinExistence type="predicted"/>
<reference evidence="1" key="2">
    <citation type="journal article" date="2015" name="Fish Shellfish Immunol.">
        <title>Early steps in the European eel (Anguilla anguilla)-Vibrio vulnificus interaction in the gills: Role of the RtxA13 toxin.</title>
        <authorList>
            <person name="Callol A."/>
            <person name="Pajuelo D."/>
            <person name="Ebbesson L."/>
            <person name="Teles M."/>
            <person name="MacKenzie S."/>
            <person name="Amaro C."/>
        </authorList>
    </citation>
    <scope>NUCLEOTIDE SEQUENCE</scope>
</reference>
<organism evidence="1">
    <name type="scientific">Anguilla anguilla</name>
    <name type="common">European freshwater eel</name>
    <name type="synonym">Muraena anguilla</name>
    <dbReference type="NCBI Taxonomy" id="7936"/>
    <lineage>
        <taxon>Eukaryota</taxon>
        <taxon>Metazoa</taxon>
        <taxon>Chordata</taxon>
        <taxon>Craniata</taxon>
        <taxon>Vertebrata</taxon>
        <taxon>Euteleostomi</taxon>
        <taxon>Actinopterygii</taxon>
        <taxon>Neopterygii</taxon>
        <taxon>Teleostei</taxon>
        <taxon>Anguilliformes</taxon>
        <taxon>Anguillidae</taxon>
        <taxon>Anguilla</taxon>
    </lineage>
</organism>
<name>A0A0E9Q7D6_ANGAN</name>
<protein>
    <submittedName>
        <fullName evidence="1">Uncharacterized protein</fullName>
    </submittedName>
</protein>
<accession>A0A0E9Q7D6</accession>